<dbReference type="PANTHER" id="PTHR12709:SF3">
    <property type="entry name" value="DNA-DIRECTED RNA POLYMERASE V SUBUNIT 7"/>
    <property type="match status" value="1"/>
</dbReference>
<gene>
    <name evidence="5" type="ORF">GOP47_0013033</name>
</gene>
<proteinExistence type="inferred from homology"/>
<dbReference type="GO" id="GO:0003727">
    <property type="term" value="F:single-stranded RNA binding"/>
    <property type="evidence" value="ECO:0007669"/>
    <property type="project" value="TreeGrafter"/>
</dbReference>
<evidence type="ECO:0000256" key="4">
    <source>
        <dbReference type="ARBA" id="ARBA00023163"/>
    </source>
</evidence>
<dbReference type="EMBL" id="JABFUD020000012">
    <property type="protein sequence ID" value="KAI5072927.1"/>
    <property type="molecule type" value="Genomic_DNA"/>
</dbReference>
<keyword evidence="6" id="KW-1185">Reference proteome</keyword>
<dbReference type="SUPFAM" id="SSF50249">
    <property type="entry name" value="Nucleic acid-binding proteins"/>
    <property type="match status" value="1"/>
</dbReference>
<evidence type="ECO:0000256" key="1">
    <source>
        <dbReference type="ARBA" id="ARBA00004123"/>
    </source>
</evidence>
<dbReference type="Gene3D" id="3.30.1490.120">
    <property type="entry name" value="RNA polymerase Rpb7-like, N-terminal domain"/>
    <property type="match status" value="1"/>
</dbReference>
<dbReference type="OrthoDB" id="1162399at2759"/>
<dbReference type="GO" id="GO:0003697">
    <property type="term" value="F:single-stranded DNA binding"/>
    <property type="evidence" value="ECO:0007669"/>
    <property type="project" value="TreeGrafter"/>
</dbReference>
<dbReference type="InterPro" id="IPR036898">
    <property type="entry name" value="RNA_pol_Rpb7-like_N_sf"/>
</dbReference>
<dbReference type="InterPro" id="IPR012340">
    <property type="entry name" value="NA-bd_OB-fold"/>
</dbReference>
<dbReference type="FunFam" id="3.30.1490.120:FF:000001">
    <property type="entry name" value="DNA-directed RNA polymerase II subunit RPB7"/>
    <property type="match status" value="1"/>
</dbReference>
<sequence>MFFEISMERLIVLQPKHLYTKDIHFMAVLLVELILEVNKKKCSEDNGFYVTPRTIQQIGQGRVRSMTGAVAFPVKFTCIVFKPFKNQVLQAEVKKVYRSGCFLSCGPLDDIFLHETMMEGCHFFQNEGTESACFKNEDGGYEIRAKSILRVRLIGLKWVEDQRTFKALASINGDYLGLF</sequence>
<dbReference type="GO" id="GO:0006352">
    <property type="term" value="P:DNA-templated transcription initiation"/>
    <property type="evidence" value="ECO:0007669"/>
    <property type="project" value="InterPro"/>
</dbReference>
<comment type="caution">
    <text evidence="5">The sequence shown here is derived from an EMBL/GenBank/DDBJ whole genome shotgun (WGS) entry which is preliminary data.</text>
</comment>
<evidence type="ECO:0000256" key="2">
    <source>
        <dbReference type="ARBA" id="ARBA00009307"/>
    </source>
</evidence>
<organism evidence="5 6">
    <name type="scientific">Adiantum capillus-veneris</name>
    <name type="common">Maidenhair fern</name>
    <dbReference type="NCBI Taxonomy" id="13818"/>
    <lineage>
        <taxon>Eukaryota</taxon>
        <taxon>Viridiplantae</taxon>
        <taxon>Streptophyta</taxon>
        <taxon>Embryophyta</taxon>
        <taxon>Tracheophyta</taxon>
        <taxon>Polypodiopsida</taxon>
        <taxon>Polypodiidae</taxon>
        <taxon>Polypodiales</taxon>
        <taxon>Pteridineae</taxon>
        <taxon>Pteridaceae</taxon>
        <taxon>Vittarioideae</taxon>
        <taxon>Adiantum</taxon>
    </lineage>
</organism>
<dbReference type="PANTHER" id="PTHR12709">
    <property type="entry name" value="DNA-DIRECTED RNA POLYMERASE II, III"/>
    <property type="match status" value="1"/>
</dbReference>
<reference evidence="5" key="1">
    <citation type="submission" date="2021-01" db="EMBL/GenBank/DDBJ databases">
        <title>Adiantum capillus-veneris genome.</title>
        <authorList>
            <person name="Fang Y."/>
            <person name="Liao Q."/>
        </authorList>
    </citation>
    <scope>NUCLEOTIDE SEQUENCE</scope>
    <source>
        <strain evidence="5">H3</strain>
        <tissue evidence="5">Leaf</tissue>
    </source>
</reference>
<comment type="subcellular location">
    <subcellularLocation>
        <location evidence="1">Nucleus</location>
    </subcellularLocation>
</comment>
<dbReference type="SUPFAM" id="SSF88798">
    <property type="entry name" value="N-terminal, heterodimerisation domain of RBP7 (RpoE)"/>
    <property type="match status" value="1"/>
</dbReference>
<accession>A0A9D4USX8</accession>
<keyword evidence="4" id="KW-0804">Transcription</keyword>
<protein>
    <submittedName>
        <fullName evidence="5">Uncharacterized protein</fullName>
    </submittedName>
</protein>
<evidence type="ECO:0000256" key="3">
    <source>
        <dbReference type="ARBA" id="ARBA00022478"/>
    </source>
</evidence>
<evidence type="ECO:0000313" key="6">
    <source>
        <dbReference type="Proteomes" id="UP000886520"/>
    </source>
</evidence>
<evidence type="ECO:0000313" key="5">
    <source>
        <dbReference type="EMBL" id="KAI5072927.1"/>
    </source>
</evidence>
<dbReference type="Proteomes" id="UP000886520">
    <property type="component" value="Chromosome 12"/>
</dbReference>
<keyword evidence="3" id="KW-0240">DNA-directed RNA polymerase</keyword>
<dbReference type="AlphaFoldDB" id="A0A9D4USX8"/>
<name>A0A9D4USX8_ADICA</name>
<dbReference type="GO" id="GO:0000428">
    <property type="term" value="C:DNA-directed RNA polymerase complex"/>
    <property type="evidence" value="ECO:0007669"/>
    <property type="project" value="UniProtKB-KW"/>
</dbReference>
<dbReference type="InterPro" id="IPR045113">
    <property type="entry name" value="Rpb7-like"/>
</dbReference>
<dbReference type="Gene3D" id="2.40.50.140">
    <property type="entry name" value="Nucleic acid-binding proteins"/>
    <property type="match status" value="1"/>
</dbReference>
<comment type="similarity">
    <text evidence="2">Belongs to the eukaryotic RPB7/RPC8 RNA polymerase subunit family.</text>
</comment>
<dbReference type="GO" id="GO:0005634">
    <property type="term" value="C:nucleus"/>
    <property type="evidence" value="ECO:0007669"/>
    <property type="project" value="UniProtKB-SubCell"/>
</dbReference>